<name>A0ACC2A770_DIPCM</name>
<keyword evidence="2" id="KW-1185">Reference proteome</keyword>
<reference evidence="2" key="1">
    <citation type="journal article" date="2024" name="Proc. Natl. Acad. Sci. U.S.A.">
        <title>Extraordinary preservation of gene collinearity over three hundred million years revealed in homosporous lycophytes.</title>
        <authorList>
            <person name="Li C."/>
            <person name="Wickell D."/>
            <person name="Kuo L.Y."/>
            <person name="Chen X."/>
            <person name="Nie B."/>
            <person name="Liao X."/>
            <person name="Peng D."/>
            <person name="Ji J."/>
            <person name="Jenkins J."/>
            <person name="Williams M."/>
            <person name="Shu S."/>
            <person name="Plott C."/>
            <person name="Barry K."/>
            <person name="Rajasekar S."/>
            <person name="Grimwood J."/>
            <person name="Han X."/>
            <person name="Sun S."/>
            <person name="Hou Z."/>
            <person name="He W."/>
            <person name="Dai G."/>
            <person name="Sun C."/>
            <person name="Schmutz J."/>
            <person name="Leebens-Mack J.H."/>
            <person name="Li F.W."/>
            <person name="Wang L."/>
        </authorList>
    </citation>
    <scope>NUCLEOTIDE SEQUENCE [LARGE SCALE GENOMIC DNA]</scope>
    <source>
        <strain evidence="2">cv. PW_Plant_1</strain>
    </source>
</reference>
<dbReference type="EMBL" id="CM055115">
    <property type="protein sequence ID" value="KAJ7513389.1"/>
    <property type="molecule type" value="Genomic_DNA"/>
</dbReference>
<sequence>MIRGIGQTGGLAHEVSSVETLLETHRAPYYRITHLGRQSIHHAPEMAKSYTLSAEAVIRPSFQWDHQKQELETDDEKFESTPRMRGLQDFGLKIADVHRNLQPAMVANTSGSRCTEPSSIINIATSCGLQYDEGVAAHWKRKRSSGLKDSSSKRRDRKKPLMQVLENSAKLSVTAENLSSLRGPLLGDKSSGVGNQSLLLSPSTDLCGLPANAFPEASSTVSIGLDLSGCKSAQTQSMLVRSLDQEGSLSAIQFSSCPPITGPRCSMSCTHYGKPSILSMASIDKSSSNTEPHICNKLKDVVTGCRGKEGTEVVKVRDQVGSTGQQLSSAHRGSKPMRGQKVALFPSRPMEEYFSDYMNSSDHKSCQTFEDGSQRLVDEADKLHVNIVGNMLSNRAVGEYEAESFDFRSNFRSKRRWMANSQDIFSGIAQDRMPKSEPDKGMRTRDSKEFMNVDVLSDRDRGGDLYFPLDKCKNSHVKKNWGNQNLPKNYAGKISKEIDQSLHFSALARKSAPIVQLGVGNLFSHNQKHLHRCQRGIQSLKNERDVCIYSPIASSEYPDASWIDVQVDTRAKSQRESVPMVLLASKLNKKPIIGYPVVVEVAELNKLNTFFQGEGTVNSERLDEIQPVWRTGRRTARQRGHRFSSAIVDNGQSEPCKSTTVRHIEQSGIVVGSECGTKPIGRQSRISLLIPQYVEASSKPNVLDRKKRESLHKAALSKKVLRRVRLSSRKTRTRTLSSIAEEQGNRLGKHEIQFENDISVFSLAGKSQSWLRCCQVDDAGNSSDPQRANNENCMTLIQHSMPQGQIHQLSVLAPSTASVAACIPARVALARLKAVVCED</sequence>
<protein>
    <submittedName>
        <fullName evidence="1">Uncharacterized protein</fullName>
    </submittedName>
</protein>
<evidence type="ECO:0000313" key="2">
    <source>
        <dbReference type="Proteomes" id="UP001162992"/>
    </source>
</evidence>
<organism evidence="1 2">
    <name type="scientific">Diphasiastrum complanatum</name>
    <name type="common">Issler's clubmoss</name>
    <name type="synonym">Lycopodium complanatum</name>
    <dbReference type="NCBI Taxonomy" id="34168"/>
    <lineage>
        <taxon>Eukaryota</taxon>
        <taxon>Viridiplantae</taxon>
        <taxon>Streptophyta</taxon>
        <taxon>Embryophyta</taxon>
        <taxon>Tracheophyta</taxon>
        <taxon>Lycopodiopsida</taxon>
        <taxon>Lycopodiales</taxon>
        <taxon>Lycopodiaceae</taxon>
        <taxon>Lycopodioideae</taxon>
        <taxon>Diphasiastrum</taxon>
    </lineage>
</organism>
<accession>A0ACC2A770</accession>
<dbReference type="Proteomes" id="UP001162992">
    <property type="component" value="Chromosome 24"/>
</dbReference>
<proteinExistence type="predicted"/>
<comment type="caution">
    <text evidence="1">The sequence shown here is derived from an EMBL/GenBank/DDBJ whole genome shotgun (WGS) entry which is preliminary data.</text>
</comment>
<gene>
    <name evidence="1" type="ORF">O6H91_24G004600</name>
</gene>
<evidence type="ECO:0000313" key="1">
    <source>
        <dbReference type="EMBL" id="KAJ7513389.1"/>
    </source>
</evidence>